<reference evidence="1" key="1">
    <citation type="journal article" date="2022" name="Int. J. Mol. Sci.">
        <title>Draft Genome of Tanacetum Coccineum: Genomic Comparison of Closely Related Tanacetum-Family Plants.</title>
        <authorList>
            <person name="Yamashiro T."/>
            <person name="Shiraishi A."/>
            <person name="Nakayama K."/>
            <person name="Satake H."/>
        </authorList>
    </citation>
    <scope>NUCLEOTIDE SEQUENCE</scope>
</reference>
<proteinExistence type="predicted"/>
<accession>A0ABQ5BBX1</accession>
<organism evidence="1 2">
    <name type="scientific">Tanacetum coccineum</name>
    <dbReference type="NCBI Taxonomy" id="301880"/>
    <lineage>
        <taxon>Eukaryota</taxon>
        <taxon>Viridiplantae</taxon>
        <taxon>Streptophyta</taxon>
        <taxon>Embryophyta</taxon>
        <taxon>Tracheophyta</taxon>
        <taxon>Spermatophyta</taxon>
        <taxon>Magnoliopsida</taxon>
        <taxon>eudicotyledons</taxon>
        <taxon>Gunneridae</taxon>
        <taxon>Pentapetalae</taxon>
        <taxon>asterids</taxon>
        <taxon>campanulids</taxon>
        <taxon>Asterales</taxon>
        <taxon>Asteraceae</taxon>
        <taxon>Asteroideae</taxon>
        <taxon>Anthemideae</taxon>
        <taxon>Anthemidinae</taxon>
        <taxon>Tanacetum</taxon>
    </lineage>
</organism>
<evidence type="ECO:0000313" key="1">
    <source>
        <dbReference type="EMBL" id="GJT12023.1"/>
    </source>
</evidence>
<dbReference type="EMBL" id="BQNB010013114">
    <property type="protein sequence ID" value="GJT12023.1"/>
    <property type="molecule type" value="Genomic_DNA"/>
</dbReference>
<name>A0ABQ5BBX1_9ASTR</name>
<evidence type="ECO:0000313" key="2">
    <source>
        <dbReference type="Proteomes" id="UP001151760"/>
    </source>
</evidence>
<gene>
    <name evidence="1" type="ORF">Tco_0859065</name>
</gene>
<sequence length="99" mass="10664">MNRLMSCECEYSEKGEDVSLGDDIVLWDDSSIVDGGLVGAFRGLGDCGVDIGEGVLVMNEGEGVIKSTKFKCLVLILVILLMTFLNGEFEEDIVVGERG</sequence>
<dbReference type="Proteomes" id="UP001151760">
    <property type="component" value="Unassembled WGS sequence"/>
</dbReference>
<keyword evidence="2" id="KW-1185">Reference proteome</keyword>
<protein>
    <submittedName>
        <fullName evidence="1">Uncharacterized protein</fullName>
    </submittedName>
</protein>
<reference evidence="1" key="2">
    <citation type="submission" date="2022-01" db="EMBL/GenBank/DDBJ databases">
        <authorList>
            <person name="Yamashiro T."/>
            <person name="Shiraishi A."/>
            <person name="Satake H."/>
            <person name="Nakayama K."/>
        </authorList>
    </citation>
    <scope>NUCLEOTIDE SEQUENCE</scope>
</reference>
<comment type="caution">
    <text evidence="1">The sequence shown here is derived from an EMBL/GenBank/DDBJ whole genome shotgun (WGS) entry which is preliminary data.</text>
</comment>